<feature type="domain" description="DUF5680" evidence="1">
    <location>
        <begin position="47"/>
        <end position="150"/>
    </location>
</feature>
<dbReference type="InterPro" id="IPR043735">
    <property type="entry name" value="DUF5680"/>
</dbReference>
<evidence type="ECO:0000313" key="3">
    <source>
        <dbReference type="Proteomes" id="UP000230405"/>
    </source>
</evidence>
<accession>A0A2M7VES8</accession>
<evidence type="ECO:0000259" key="1">
    <source>
        <dbReference type="Pfam" id="PF18931"/>
    </source>
</evidence>
<reference evidence="3" key="1">
    <citation type="submission" date="2017-09" db="EMBL/GenBank/DDBJ databases">
        <title>Depth-based differentiation of microbial function through sediment-hosted aquifers and enrichment of novel symbionts in the deep terrestrial subsurface.</title>
        <authorList>
            <person name="Probst A.J."/>
            <person name="Ladd B."/>
            <person name="Jarett J.K."/>
            <person name="Geller-Mcgrath D.E."/>
            <person name="Sieber C.M.K."/>
            <person name="Emerson J.B."/>
            <person name="Anantharaman K."/>
            <person name="Thomas B.C."/>
            <person name="Malmstrom R."/>
            <person name="Stieglmeier M."/>
            <person name="Klingl A."/>
            <person name="Woyke T."/>
            <person name="Ryan C.M."/>
            <person name="Banfield J.F."/>
        </authorList>
    </citation>
    <scope>NUCLEOTIDE SEQUENCE [LARGE SCALE GENOMIC DNA]</scope>
</reference>
<dbReference type="Proteomes" id="UP000230405">
    <property type="component" value="Unassembled WGS sequence"/>
</dbReference>
<organism evidence="2 3">
    <name type="scientific">Candidatus Komeilibacteria bacterium CG_4_10_14_0_2_um_filter_37_10</name>
    <dbReference type="NCBI Taxonomy" id="1974470"/>
    <lineage>
        <taxon>Bacteria</taxon>
        <taxon>Candidatus Komeiliibacteriota</taxon>
    </lineage>
</organism>
<comment type="caution">
    <text evidence="2">The sequence shown here is derived from an EMBL/GenBank/DDBJ whole genome shotgun (WGS) entry which is preliminary data.</text>
</comment>
<dbReference type="AlphaFoldDB" id="A0A2M7VES8"/>
<protein>
    <recommendedName>
        <fullName evidence="1">DUF5680 domain-containing protein</fullName>
    </recommendedName>
</protein>
<name>A0A2M7VES8_9BACT</name>
<sequence length="151" mass="17684">MVTKNNELAIFINCAHLATYATGVKPNIDSVGNKTFYYHEGEQEYLDQYQDDKNFIGFEIVKKEKKPIWGMNYYGQVTDEKIDTALVNSFLRQMLMKNKPGMLLRGPKGFKKKSWHYRYVYRGSLNNFQAHEIIKYQGKIVYTCYLNGGRL</sequence>
<gene>
    <name evidence="2" type="ORF">COX77_02785</name>
</gene>
<proteinExistence type="predicted"/>
<evidence type="ECO:0000313" key="2">
    <source>
        <dbReference type="EMBL" id="PIZ99032.1"/>
    </source>
</evidence>
<dbReference type="EMBL" id="PFPO01000050">
    <property type="protein sequence ID" value="PIZ99032.1"/>
    <property type="molecule type" value="Genomic_DNA"/>
</dbReference>
<dbReference type="Pfam" id="PF18931">
    <property type="entry name" value="DUF5680"/>
    <property type="match status" value="1"/>
</dbReference>